<feature type="transmembrane region" description="Helical" evidence="1">
    <location>
        <begin position="63"/>
        <end position="80"/>
    </location>
</feature>
<accession>C4FQP5</accession>
<dbReference type="HOGENOM" id="CLU_2511751_0_0_9"/>
<comment type="caution">
    <text evidence="2">The sequence shown here is derived from an EMBL/GenBank/DDBJ whole genome shotgun (WGS) entry which is preliminary data.</text>
</comment>
<dbReference type="AlphaFoldDB" id="C4FQP5"/>
<organism evidence="2 3">
    <name type="scientific">Veillonella dispar ATCC 17748</name>
    <dbReference type="NCBI Taxonomy" id="546273"/>
    <lineage>
        <taxon>Bacteria</taxon>
        <taxon>Bacillati</taxon>
        <taxon>Bacillota</taxon>
        <taxon>Negativicutes</taxon>
        <taxon>Veillonellales</taxon>
        <taxon>Veillonellaceae</taxon>
        <taxon>Veillonella</taxon>
    </lineage>
</organism>
<feature type="transmembrane region" description="Helical" evidence="1">
    <location>
        <begin position="32"/>
        <end position="51"/>
    </location>
</feature>
<protein>
    <recommendedName>
        <fullName evidence="4">Histidine kinase N-terminal 7TM region domain-containing protein</fullName>
    </recommendedName>
</protein>
<evidence type="ECO:0008006" key="4">
    <source>
        <dbReference type="Google" id="ProtNLM"/>
    </source>
</evidence>
<dbReference type="Proteomes" id="UP000003529">
    <property type="component" value="Unassembled WGS sequence"/>
</dbReference>
<evidence type="ECO:0000313" key="3">
    <source>
        <dbReference type="Proteomes" id="UP000003529"/>
    </source>
</evidence>
<gene>
    <name evidence="2" type="ORF">VEIDISOL_01113</name>
</gene>
<evidence type="ECO:0000256" key="1">
    <source>
        <dbReference type="SAM" id="Phobius"/>
    </source>
</evidence>
<keyword evidence="1" id="KW-0472">Membrane</keyword>
<sequence length="85" mass="10099">MEKIKDMELLLIGLLLSNYMLIKNQRNNLKKFIIVFLFSNIWGGLNLYSMFEHINGIEKINTLCTLLLILTGEYIFYYRYKKGTL</sequence>
<evidence type="ECO:0000313" key="2">
    <source>
        <dbReference type="EMBL" id="EEP65238.1"/>
    </source>
</evidence>
<keyword evidence="3" id="KW-1185">Reference proteome</keyword>
<dbReference type="RefSeq" id="WP_005386544.1">
    <property type="nucleotide sequence ID" value="NZ_GG667604.1"/>
</dbReference>
<dbReference type="EMBL" id="ACIK02000010">
    <property type="protein sequence ID" value="EEP65238.1"/>
    <property type="molecule type" value="Genomic_DNA"/>
</dbReference>
<keyword evidence="1" id="KW-1133">Transmembrane helix</keyword>
<proteinExistence type="predicted"/>
<name>C4FQP5_9FIRM</name>
<reference evidence="2" key="1">
    <citation type="submission" date="2009-04" db="EMBL/GenBank/DDBJ databases">
        <authorList>
            <person name="Weinstock G."/>
            <person name="Sodergren E."/>
            <person name="Clifton S."/>
            <person name="Fulton L."/>
            <person name="Fulton B."/>
            <person name="Courtney L."/>
            <person name="Fronick C."/>
            <person name="Harrison M."/>
            <person name="Strong C."/>
            <person name="Farmer C."/>
            <person name="Delahaunty K."/>
            <person name="Markovic C."/>
            <person name="Hall O."/>
            <person name="Minx P."/>
            <person name="Tomlinson C."/>
            <person name="Mitreva M."/>
            <person name="Nelson J."/>
            <person name="Hou S."/>
            <person name="Wollam A."/>
            <person name="Pepin K.H."/>
            <person name="Johnson M."/>
            <person name="Bhonagiri V."/>
            <person name="Nash W.E."/>
            <person name="Warren W."/>
            <person name="Chinwalla A."/>
            <person name="Mardis E.R."/>
            <person name="Wilson R.K."/>
        </authorList>
    </citation>
    <scope>NUCLEOTIDE SEQUENCE [LARGE SCALE GENOMIC DNA]</scope>
    <source>
        <strain evidence="2">ATCC 17748</strain>
    </source>
</reference>
<keyword evidence="1" id="KW-0812">Transmembrane</keyword>